<dbReference type="PANTHER" id="PTHR22603:SF66">
    <property type="entry name" value="ETHANOLAMINE KINASE"/>
    <property type="match status" value="1"/>
</dbReference>
<sequence length="354" mass="41632">MVMTTEEEYFKNKIASIKKFDFNLNKENKEVLSEGIKEIVQFFLPEWKELKLTPQTDGITNTLVLVSCPQGKAIVRVFGNGTEHIIDRNSEQKNFIFLSDNKLAAPIIGNFNNGFIHGYVEGQVFSVPDMSDPYKSLLVAKKLGTWHSLDFPFPKKASVYDVIFKWIDEAPENFEDKRKNDVYYSRDYLRKENLKNELTFLKGKLDEISSPLTFCHCDLLYGNIILHKDEKGNDDVTFIDYEYGSINPRGFDIGNHFNEYAGFDCDYNLYPSEEQQRKWLKVYLQNYLKKEDISEKEITDIYREVNKFALLSHYYWGVWAILQAKYSQIDFDYINYAVLRLDEYFKNKEKFLAL</sequence>
<dbReference type="OrthoDB" id="10267235at2759"/>
<evidence type="ECO:0000256" key="3">
    <source>
        <dbReference type="ARBA" id="ARBA00038874"/>
    </source>
</evidence>
<name>A0A1Y1WT09_9FUNG</name>
<keyword evidence="4" id="KW-0418">Kinase</keyword>
<dbReference type="SUPFAM" id="SSF56112">
    <property type="entry name" value="Protein kinase-like (PK-like)"/>
    <property type="match status" value="1"/>
</dbReference>
<evidence type="ECO:0000313" key="5">
    <source>
        <dbReference type="Proteomes" id="UP000193944"/>
    </source>
</evidence>
<dbReference type="InterPro" id="IPR011009">
    <property type="entry name" value="Kinase-like_dom_sf"/>
</dbReference>
<reference evidence="4 5" key="2">
    <citation type="submission" date="2016-08" db="EMBL/GenBank/DDBJ databases">
        <title>Pervasive Adenine N6-methylation of Active Genes in Fungi.</title>
        <authorList>
            <consortium name="DOE Joint Genome Institute"/>
            <person name="Mondo S.J."/>
            <person name="Dannebaum R.O."/>
            <person name="Kuo R.C."/>
            <person name="Labutti K."/>
            <person name="Haridas S."/>
            <person name="Kuo A."/>
            <person name="Salamov A."/>
            <person name="Ahrendt S.R."/>
            <person name="Lipzen A."/>
            <person name="Sullivan W."/>
            <person name="Andreopoulos W.B."/>
            <person name="Clum A."/>
            <person name="Lindquist E."/>
            <person name="Daum C."/>
            <person name="Ramamoorthy G.K."/>
            <person name="Gryganskyi A."/>
            <person name="Culley D."/>
            <person name="Magnuson J.K."/>
            <person name="James T.Y."/>
            <person name="O'Malley M.A."/>
            <person name="Stajich J.E."/>
            <person name="Spatafora J.W."/>
            <person name="Visel A."/>
            <person name="Grigoriev I.V."/>
        </authorList>
    </citation>
    <scope>NUCLEOTIDE SEQUENCE [LARGE SCALE GENOMIC DNA]</scope>
    <source>
        <strain evidence="4 5">S4</strain>
    </source>
</reference>
<dbReference type="GO" id="GO:0006646">
    <property type="term" value="P:phosphatidylethanolamine biosynthetic process"/>
    <property type="evidence" value="ECO:0007669"/>
    <property type="project" value="TreeGrafter"/>
</dbReference>
<dbReference type="STRING" id="1754192.A0A1Y1WT09"/>
<dbReference type="Proteomes" id="UP000193944">
    <property type="component" value="Unassembled WGS sequence"/>
</dbReference>
<dbReference type="GO" id="GO:0005737">
    <property type="term" value="C:cytoplasm"/>
    <property type="evidence" value="ECO:0007669"/>
    <property type="project" value="TreeGrafter"/>
</dbReference>
<dbReference type="Gene3D" id="3.90.1200.10">
    <property type="match status" value="1"/>
</dbReference>
<comment type="pathway">
    <text evidence="1">Phospholipid metabolism; phosphatidylethanolamine biosynthesis; phosphatidylethanolamine from ethanolamine: step 1/3.</text>
</comment>
<proteinExistence type="inferred from homology"/>
<evidence type="ECO:0000256" key="1">
    <source>
        <dbReference type="ARBA" id="ARBA00037883"/>
    </source>
</evidence>
<dbReference type="Pfam" id="PF01633">
    <property type="entry name" value="Choline_kinase"/>
    <property type="match status" value="1"/>
</dbReference>
<organism evidence="4 5">
    <name type="scientific">Anaeromyces robustus</name>
    <dbReference type="NCBI Taxonomy" id="1754192"/>
    <lineage>
        <taxon>Eukaryota</taxon>
        <taxon>Fungi</taxon>
        <taxon>Fungi incertae sedis</taxon>
        <taxon>Chytridiomycota</taxon>
        <taxon>Chytridiomycota incertae sedis</taxon>
        <taxon>Neocallimastigomycetes</taxon>
        <taxon>Neocallimastigales</taxon>
        <taxon>Neocallimastigaceae</taxon>
        <taxon>Anaeromyces</taxon>
    </lineage>
</organism>
<protein>
    <recommendedName>
        <fullName evidence="3">ethanolamine kinase</fullName>
        <ecNumber evidence="3">2.7.1.82</ecNumber>
    </recommendedName>
</protein>
<gene>
    <name evidence="4" type="ORF">BCR32DRAFT_271148</name>
</gene>
<keyword evidence="5" id="KW-1185">Reference proteome</keyword>
<comment type="similarity">
    <text evidence="2">Belongs to the choline/ethanolamine kinase family.</text>
</comment>
<dbReference type="AlphaFoldDB" id="A0A1Y1WT09"/>
<dbReference type="EMBL" id="MCFG01000285">
    <property type="protein sequence ID" value="ORX76679.1"/>
    <property type="molecule type" value="Genomic_DNA"/>
</dbReference>
<dbReference type="GO" id="GO:0004305">
    <property type="term" value="F:ethanolamine kinase activity"/>
    <property type="evidence" value="ECO:0007669"/>
    <property type="project" value="UniProtKB-EC"/>
</dbReference>
<dbReference type="PANTHER" id="PTHR22603">
    <property type="entry name" value="CHOLINE/ETHANOALAMINE KINASE"/>
    <property type="match status" value="1"/>
</dbReference>
<comment type="caution">
    <text evidence="4">The sequence shown here is derived from an EMBL/GenBank/DDBJ whole genome shotgun (WGS) entry which is preliminary data.</text>
</comment>
<evidence type="ECO:0000256" key="2">
    <source>
        <dbReference type="ARBA" id="ARBA00038211"/>
    </source>
</evidence>
<evidence type="ECO:0000313" key="4">
    <source>
        <dbReference type="EMBL" id="ORX76679.1"/>
    </source>
</evidence>
<dbReference type="Gene3D" id="3.30.200.20">
    <property type="entry name" value="Phosphorylase Kinase, domain 1"/>
    <property type="match status" value="1"/>
</dbReference>
<keyword evidence="4" id="KW-0808">Transferase</keyword>
<accession>A0A1Y1WT09</accession>
<reference evidence="4 5" key="1">
    <citation type="submission" date="2016-08" db="EMBL/GenBank/DDBJ databases">
        <title>A Parts List for Fungal Cellulosomes Revealed by Comparative Genomics.</title>
        <authorList>
            <consortium name="DOE Joint Genome Institute"/>
            <person name="Haitjema C.H."/>
            <person name="Gilmore S.P."/>
            <person name="Henske J.K."/>
            <person name="Solomon K.V."/>
            <person name="De Groot R."/>
            <person name="Kuo A."/>
            <person name="Mondo S.J."/>
            <person name="Salamov A.A."/>
            <person name="Labutti K."/>
            <person name="Zhao Z."/>
            <person name="Chiniquy J."/>
            <person name="Barry K."/>
            <person name="Brewer H.M."/>
            <person name="Purvine S.O."/>
            <person name="Wright A.T."/>
            <person name="Boxma B."/>
            <person name="Van Alen T."/>
            <person name="Hackstein J.H."/>
            <person name="Baker S.E."/>
            <person name="Grigoriev I.V."/>
            <person name="O'Malley M.A."/>
        </authorList>
    </citation>
    <scope>NUCLEOTIDE SEQUENCE [LARGE SCALE GENOMIC DNA]</scope>
    <source>
        <strain evidence="4 5">S4</strain>
    </source>
</reference>
<dbReference type="CDD" id="cd05157">
    <property type="entry name" value="ETNK_euk"/>
    <property type="match status" value="1"/>
</dbReference>
<dbReference type="EC" id="2.7.1.82" evidence="3"/>